<sequence>MNILRCILMGVTFSFYTILRYDLDAVVWDACQQLFNPLSGKLNSNPGLKGTEWHNRLAERVEENVNFPQEPVTIKRPQTPPATTATSTTTSTALPSSTTGSASARVWFLNKLSKLLTKVRAFNASIHSCVCNIWTTVASLSTSVGLGCYKIMDSVELQHLVSKSSLTHLSDRRK</sequence>
<dbReference type="EMBL" id="MU274935">
    <property type="protein sequence ID" value="KAI0085084.1"/>
    <property type="molecule type" value="Genomic_DNA"/>
</dbReference>
<evidence type="ECO:0000313" key="1">
    <source>
        <dbReference type="EMBL" id="KAI0085084.1"/>
    </source>
</evidence>
<dbReference type="Proteomes" id="UP001055072">
    <property type="component" value="Unassembled WGS sequence"/>
</dbReference>
<organism evidence="1 2">
    <name type="scientific">Irpex rosettiformis</name>
    <dbReference type="NCBI Taxonomy" id="378272"/>
    <lineage>
        <taxon>Eukaryota</taxon>
        <taxon>Fungi</taxon>
        <taxon>Dikarya</taxon>
        <taxon>Basidiomycota</taxon>
        <taxon>Agaricomycotina</taxon>
        <taxon>Agaricomycetes</taxon>
        <taxon>Polyporales</taxon>
        <taxon>Irpicaceae</taxon>
        <taxon>Irpex</taxon>
    </lineage>
</organism>
<accession>A0ACB8TT11</accession>
<reference evidence="1" key="1">
    <citation type="journal article" date="2021" name="Environ. Microbiol.">
        <title>Gene family expansions and transcriptome signatures uncover fungal adaptations to wood decay.</title>
        <authorList>
            <person name="Hage H."/>
            <person name="Miyauchi S."/>
            <person name="Viragh M."/>
            <person name="Drula E."/>
            <person name="Min B."/>
            <person name="Chaduli D."/>
            <person name="Navarro D."/>
            <person name="Favel A."/>
            <person name="Norest M."/>
            <person name="Lesage-Meessen L."/>
            <person name="Balint B."/>
            <person name="Merenyi Z."/>
            <person name="de Eugenio L."/>
            <person name="Morin E."/>
            <person name="Martinez A.T."/>
            <person name="Baldrian P."/>
            <person name="Stursova M."/>
            <person name="Martinez M.J."/>
            <person name="Novotny C."/>
            <person name="Magnuson J.K."/>
            <person name="Spatafora J.W."/>
            <person name="Maurice S."/>
            <person name="Pangilinan J."/>
            <person name="Andreopoulos W."/>
            <person name="LaButti K."/>
            <person name="Hundley H."/>
            <person name="Na H."/>
            <person name="Kuo A."/>
            <person name="Barry K."/>
            <person name="Lipzen A."/>
            <person name="Henrissat B."/>
            <person name="Riley R."/>
            <person name="Ahrendt S."/>
            <person name="Nagy L.G."/>
            <person name="Grigoriev I.V."/>
            <person name="Martin F."/>
            <person name="Rosso M.N."/>
        </authorList>
    </citation>
    <scope>NUCLEOTIDE SEQUENCE</scope>
    <source>
        <strain evidence="1">CBS 384.51</strain>
    </source>
</reference>
<comment type="caution">
    <text evidence="1">The sequence shown here is derived from an EMBL/GenBank/DDBJ whole genome shotgun (WGS) entry which is preliminary data.</text>
</comment>
<proteinExistence type="predicted"/>
<protein>
    <submittedName>
        <fullName evidence="1">Uncharacterized protein</fullName>
    </submittedName>
</protein>
<gene>
    <name evidence="1" type="ORF">BDY19DRAFT_464621</name>
</gene>
<evidence type="ECO:0000313" key="2">
    <source>
        <dbReference type="Proteomes" id="UP001055072"/>
    </source>
</evidence>
<name>A0ACB8TT11_9APHY</name>
<keyword evidence="2" id="KW-1185">Reference proteome</keyword>